<organism evidence="1 2">
    <name type="scientific">Drechslerella dactyloides</name>
    <name type="common">Nematode-trapping fungus</name>
    <name type="synonym">Arthrobotrys dactyloides</name>
    <dbReference type="NCBI Taxonomy" id="74499"/>
    <lineage>
        <taxon>Eukaryota</taxon>
        <taxon>Fungi</taxon>
        <taxon>Dikarya</taxon>
        <taxon>Ascomycota</taxon>
        <taxon>Pezizomycotina</taxon>
        <taxon>Orbiliomycetes</taxon>
        <taxon>Orbiliales</taxon>
        <taxon>Orbiliaceae</taxon>
        <taxon>Drechslerella</taxon>
    </lineage>
</organism>
<evidence type="ECO:0000313" key="2">
    <source>
        <dbReference type="Proteomes" id="UP001221413"/>
    </source>
</evidence>
<protein>
    <submittedName>
        <fullName evidence="1">Uncharacterized protein</fullName>
    </submittedName>
</protein>
<dbReference type="AlphaFoldDB" id="A0AAD6NM40"/>
<sequence>MSKTPFPYKLVIIRREHHDWHLAHVSVLDCAENPVPGGDIGMSLIQLTQCCSASLKLTETVIQNINAAPELRDTGCQYCLIRMETGARLGIVTSTSMNSRCLVLKLANIGAAFKATVTEEVAEEKPKLSLAPLSLVQSFPSRVNFDAVRDVDMTPERLPSPFMPPMPSAGFHDFLTEEGEQHPPTHVNPARMVNDYLL</sequence>
<keyword evidence="2" id="KW-1185">Reference proteome</keyword>
<proteinExistence type="predicted"/>
<dbReference type="EMBL" id="JAQGDS010000002">
    <property type="protein sequence ID" value="KAJ6263634.1"/>
    <property type="molecule type" value="Genomic_DNA"/>
</dbReference>
<accession>A0AAD6NM40</accession>
<reference evidence="1" key="1">
    <citation type="submission" date="2023-01" db="EMBL/GenBank/DDBJ databases">
        <title>The chitinases involved in constricting ring structure development in the nematode-trapping fungus Drechslerella dactyloides.</title>
        <authorList>
            <person name="Wang R."/>
            <person name="Zhang L."/>
            <person name="Tang P."/>
            <person name="Li S."/>
            <person name="Liang L."/>
        </authorList>
    </citation>
    <scope>NUCLEOTIDE SEQUENCE</scope>
    <source>
        <strain evidence="1">YMF1.00031</strain>
    </source>
</reference>
<gene>
    <name evidence="1" type="ORF">Dda_2202</name>
</gene>
<evidence type="ECO:0000313" key="1">
    <source>
        <dbReference type="EMBL" id="KAJ6263634.1"/>
    </source>
</evidence>
<dbReference type="Proteomes" id="UP001221413">
    <property type="component" value="Unassembled WGS sequence"/>
</dbReference>
<name>A0AAD6NM40_DREDA</name>
<comment type="caution">
    <text evidence="1">The sequence shown here is derived from an EMBL/GenBank/DDBJ whole genome shotgun (WGS) entry which is preliminary data.</text>
</comment>